<reference evidence="3 4" key="1">
    <citation type="submission" date="2016-10" db="EMBL/GenBank/DDBJ databases">
        <title>Draft Genome sequence of Roseomonas sp. strain M3.</title>
        <authorList>
            <person name="Subhash Y."/>
            <person name="Lee S."/>
        </authorList>
    </citation>
    <scope>NUCLEOTIDE SEQUENCE [LARGE SCALE GENOMIC DNA]</scope>
    <source>
        <strain evidence="3 4">M3</strain>
    </source>
</reference>
<dbReference type="AlphaFoldDB" id="A0A1V2H3W7"/>
<evidence type="ECO:0000313" key="3">
    <source>
        <dbReference type="EMBL" id="ONG54822.1"/>
    </source>
</evidence>
<evidence type="ECO:0000259" key="2">
    <source>
        <dbReference type="Pfam" id="PF04909"/>
    </source>
</evidence>
<dbReference type="SUPFAM" id="SSF51556">
    <property type="entry name" value="Metallo-dependent hydrolases"/>
    <property type="match status" value="1"/>
</dbReference>
<dbReference type="Proteomes" id="UP000188879">
    <property type="component" value="Unassembled WGS sequence"/>
</dbReference>
<dbReference type="GO" id="GO:0016787">
    <property type="term" value="F:hydrolase activity"/>
    <property type="evidence" value="ECO:0007669"/>
    <property type="project" value="InterPro"/>
</dbReference>
<organism evidence="3 4">
    <name type="scientific">Teichococcus deserti</name>
    <dbReference type="NCBI Taxonomy" id="1817963"/>
    <lineage>
        <taxon>Bacteria</taxon>
        <taxon>Pseudomonadati</taxon>
        <taxon>Pseudomonadota</taxon>
        <taxon>Alphaproteobacteria</taxon>
        <taxon>Acetobacterales</taxon>
        <taxon>Roseomonadaceae</taxon>
        <taxon>Roseomonas</taxon>
    </lineage>
</organism>
<dbReference type="InterPro" id="IPR052350">
    <property type="entry name" value="Metallo-dep_Lactonases"/>
</dbReference>
<proteinExistence type="inferred from homology"/>
<comment type="similarity">
    <text evidence="1">Belongs to the metallo-dependent hydrolases superfamily.</text>
</comment>
<comment type="caution">
    <text evidence="3">The sequence shown here is derived from an EMBL/GenBank/DDBJ whole genome shotgun (WGS) entry which is preliminary data.</text>
</comment>
<dbReference type="PANTHER" id="PTHR43569">
    <property type="entry name" value="AMIDOHYDROLASE"/>
    <property type="match status" value="1"/>
</dbReference>
<gene>
    <name evidence="3" type="ORF">BKE38_09880</name>
</gene>
<keyword evidence="4" id="KW-1185">Reference proteome</keyword>
<protein>
    <recommendedName>
        <fullName evidence="2">Amidohydrolase-related domain-containing protein</fullName>
    </recommendedName>
</protein>
<dbReference type="InterPro" id="IPR032466">
    <property type="entry name" value="Metal_Hydrolase"/>
</dbReference>
<dbReference type="Pfam" id="PF04909">
    <property type="entry name" value="Amidohydro_2"/>
    <property type="match status" value="1"/>
</dbReference>
<dbReference type="InterPro" id="IPR006680">
    <property type="entry name" value="Amidohydro-rel"/>
</dbReference>
<evidence type="ECO:0000313" key="4">
    <source>
        <dbReference type="Proteomes" id="UP000188879"/>
    </source>
</evidence>
<sequence length="318" mass="34768">MARRPETALEPDLPIIDAHHHLRNRPGDVYLRADFLEDAGQGHDIRASVAVECMAHFFPDGEPLLRPVGETHFLREQGAGTQVAAAIVGYADLTAGAAIRPVLEAHVAAGQGRFRGIRQIAAHHPDPAARGSTGTPPPMLLLDPAFRAGFSQLAPLGLSFEAWIYHTQLAELRDLADAFPDTRIVLNHVGGALGIGPYATRGRHVRAAWGAALRELSHCPNLSIKLGGMGMRLFGFGFHEQQDPPGSEQLAEAWRPYVETCVEAFGAERCMFESNFPVDKGSCGYVPLWNAFKRISRGWNPAERANAFHDTAARFYRL</sequence>
<dbReference type="PANTHER" id="PTHR43569:SF1">
    <property type="entry name" value="BLL3371 PROTEIN"/>
    <property type="match status" value="1"/>
</dbReference>
<evidence type="ECO:0000256" key="1">
    <source>
        <dbReference type="ARBA" id="ARBA00038310"/>
    </source>
</evidence>
<feature type="domain" description="Amidohydrolase-related" evidence="2">
    <location>
        <begin position="16"/>
        <end position="318"/>
    </location>
</feature>
<name>A0A1V2H3W7_9PROT</name>
<dbReference type="Gene3D" id="3.20.20.140">
    <property type="entry name" value="Metal-dependent hydrolases"/>
    <property type="match status" value="1"/>
</dbReference>
<dbReference type="EMBL" id="MLCO01000079">
    <property type="protein sequence ID" value="ONG54822.1"/>
    <property type="molecule type" value="Genomic_DNA"/>
</dbReference>
<accession>A0A1V2H3W7</accession>